<feature type="domain" description="DUF4872" evidence="2">
    <location>
        <begin position="158"/>
        <end position="327"/>
    </location>
</feature>
<keyword evidence="4" id="KW-1185">Reference proteome</keyword>
<dbReference type="Pfam" id="PF16169">
    <property type="entry name" value="DUF4872"/>
    <property type="match status" value="1"/>
</dbReference>
<feature type="domain" description="Butirosin biosynthesis protein H N-terminal" evidence="1">
    <location>
        <begin position="15"/>
        <end position="144"/>
    </location>
</feature>
<reference evidence="3 4" key="2">
    <citation type="journal article" date="2008" name="Int. J. Syst. Evol. Microbiol.">
        <title>Methanocella paludicola gen. nov., sp. nov., a methane-producing archaeon, the first isolate of the lineage 'Rice Cluster I', and proposal of the new archaeal order Methanocellales ord. nov.</title>
        <authorList>
            <person name="Sakai S."/>
            <person name="Imachi H."/>
            <person name="Hanada S."/>
            <person name="Ohashi A."/>
            <person name="Harada H."/>
            <person name="Kamagata Y."/>
        </authorList>
    </citation>
    <scope>NUCLEOTIDE SEQUENCE [LARGE SCALE GENOMIC DNA]</scope>
    <source>
        <strain evidence="4">DSM 17711 / JCM 13418 / NBRC 101707 / SANAE</strain>
    </source>
</reference>
<dbReference type="InParanoid" id="D1YUS8"/>
<evidence type="ECO:0008006" key="5">
    <source>
        <dbReference type="Google" id="ProtNLM"/>
    </source>
</evidence>
<dbReference type="eggNOG" id="arCOG11398">
    <property type="taxonomic scope" value="Archaea"/>
</dbReference>
<dbReference type="RefSeq" id="WP_012898880.1">
    <property type="nucleotide sequence ID" value="NC_013665.1"/>
</dbReference>
<dbReference type="KEGG" id="mpd:MCP_0128"/>
<evidence type="ECO:0000313" key="3">
    <source>
        <dbReference type="EMBL" id="BAI60200.1"/>
    </source>
</evidence>
<dbReference type="Proteomes" id="UP000001882">
    <property type="component" value="Chromosome"/>
</dbReference>
<dbReference type="InterPro" id="IPR026935">
    <property type="entry name" value="BtrH_N"/>
</dbReference>
<reference evidence="3 4" key="1">
    <citation type="journal article" date="2007" name="Appl. Environ. Microbiol.">
        <title>Isolation of key methanogens for global methane emission from rice paddy fields: a novel isolate affiliated with the clone cluster rice cluster I.</title>
        <authorList>
            <person name="Sakai S."/>
            <person name="Imachi H."/>
            <person name="Sekiguchi Y."/>
            <person name="Ohashi A."/>
            <person name="Harada H."/>
            <person name="Kamagata Y."/>
        </authorList>
    </citation>
    <scope>NUCLEOTIDE SEQUENCE [LARGE SCALE GENOMIC DNA]</scope>
    <source>
        <strain evidence="4">DSM 17711 / JCM 13418 / NBRC 101707 / SANAE</strain>
    </source>
</reference>
<sequence>MKKILDGFVHRRGMHCDTTALRDVFEYSGHGLPEAALFGIGEGLGFYYWKSRNLRHPAIGGRIKPLELDRRACRNLGVGLKINTSTSPKRAYRVMKAMLEGGRPVMMRADIYYLEYRRTRHHCGAHNIVVAGLDEASDTVYVADRIADGLIELPVSRLIDARASLHKPFPPRNLWFEFAFPGSLSLDGSRVMGAIGMNAVEMLNSDVRSVGIGGIYYLASCIHQWKADFNKRDLEIACNAAYGSIEANGTGGGLYRHMYAEFLEYARGLTGVQELESIAGGYHQAGRMWTQAAKILKDVPCGCASLAEAAVAVEEIAAKEHELLTELLCVANLCCKNNGKTSIKTLEKD</sequence>
<dbReference type="AlphaFoldDB" id="D1YUS8"/>
<dbReference type="Pfam" id="PF14399">
    <property type="entry name" value="BtrH_N"/>
    <property type="match status" value="1"/>
</dbReference>
<dbReference type="GeneID" id="8680284"/>
<dbReference type="STRING" id="304371.MCP_0128"/>
<name>D1YUS8_METPS</name>
<proteinExistence type="predicted"/>
<gene>
    <name evidence="3" type="ordered locus">MCP_0128</name>
</gene>
<dbReference type="InterPro" id="IPR032369">
    <property type="entry name" value="DUF4872"/>
</dbReference>
<dbReference type="OrthoDB" id="197150at2157"/>
<organism evidence="3 4">
    <name type="scientific">Methanocella paludicola (strain DSM 17711 / JCM 13418 / NBRC 101707 / SANAE)</name>
    <dbReference type="NCBI Taxonomy" id="304371"/>
    <lineage>
        <taxon>Archaea</taxon>
        <taxon>Methanobacteriati</taxon>
        <taxon>Methanobacteriota</taxon>
        <taxon>Stenosarchaea group</taxon>
        <taxon>Methanomicrobia</taxon>
        <taxon>Methanocellales</taxon>
        <taxon>Methanocellaceae</taxon>
        <taxon>Methanocella</taxon>
    </lineage>
</organism>
<reference evidence="4" key="3">
    <citation type="journal article" date="2011" name="PLoS ONE">
        <title>Genome sequence of a mesophilic hydrogenotrophic methanogen Methanocella paludicola, the first cultivated representative of the order Methanocellales.</title>
        <authorList>
            <person name="Sakai S."/>
            <person name="Takaki Y."/>
            <person name="Shimamura S."/>
            <person name="Sekine M."/>
            <person name="Tajima T."/>
            <person name="Kosugi H."/>
            <person name="Ichikawa N."/>
            <person name="Tasumi E."/>
            <person name="Hiraki A.T."/>
            <person name="Shimizu A."/>
            <person name="Kato Y."/>
            <person name="Nishiko R."/>
            <person name="Mori K."/>
            <person name="Fujita N."/>
            <person name="Imachi H."/>
            <person name="Takai K."/>
        </authorList>
    </citation>
    <scope>NUCLEOTIDE SEQUENCE [LARGE SCALE GENOMIC DNA]</scope>
    <source>
        <strain evidence="4">DSM 17711 / JCM 13418 / NBRC 101707 / SANAE</strain>
    </source>
</reference>
<protein>
    <recommendedName>
        <fullName evidence="5">DUF4872 domain-containing protein</fullName>
    </recommendedName>
</protein>
<dbReference type="EMBL" id="AP011532">
    <property type="protein sequence ID" value="BAI60200.1"/>
    <property type="molecule type" value="Genomic_DNA"/>
</dbReference>
<evidence type="ECO:0000259" key="1">
    <source>
        <dbReference type="Pfam" id="PF14399"/>
    </source>
</evidence>
<evidence type="ECO:0000313" key="4">
    <source>
        <dbReference type="Proteomes" id="UP000001882"/>
    </source>
</evidence>
<evidence type="ECO:0000259" key="2">
    <source>
        <dbReference type="Pfam" id="PF16169"/>
    </source>
</evidence>
<accession>D1YUS8</accession>